<keyword evidence="5 6" id="KW-0472">Membrane</keyword>
<feature type="transmembrane region" description="Helical" evidence="6">
    <location>
        <begin position="30"/>
        <end position="49"/>
    </location>
</feature>
<dbReference type="STRING" id="234267.Acid_2199"/>
<dbReference type="Gene3D" id="1.20.1250.20">
    <property type="entry name" value="MFS general substrate transporter like domains"/>
    <property type="match status" value="1"/>
</dbReference>
<proteinExistence type="predicted"/>
<feature type="transmembrane region" description="Helical" evidence="6">
    <location>
        <begin position="291"/>
        <end position="313"/>
    </location>
</feature>
<feature type="transmembrane region" description="Helical" evidence="6">
    <location>
        <begin position="319"/>
        <end position="337"/>
    </location>
</feature>
<dbReference type="InterPro" id="IPR020846">
    <property type="entry name" value="MFS_dom"/>
</dbReference>
<comment type="subcellular location">
    <subcellularLocation>
        <location evidence="1">Cell membrane</location>
        <topology evidence="1">Multi-pass membrane protein</topology>
    </subcellularLocation>
</comment>
<feature type="domain" description="Major facilitator superfamily (MFS) profile" evidence="7">
    <location>
        <begin position="219"/>
        <end position="409"/>
    </location>
</feature>
<evidence type="ECO:0000256" key="3">
    <source>
        <dbReference type="ARBA" id="ARBA00022692"/>
    </source>
</evidence>
<dbReference type="GO" id="GO:0005886">
    <property type="term" value="C:plasma membrane"/>
    <property type="evidence" value="ECO:0007669"/>
    <property type="project" value="UniProtKB-SubCell"/>
</dbReference>
<feature type="transmembrane region" description="Helical" evidence="6">
    <location>
        <begin position="55"/>
        <end position="77"/>
    </location>
</feature>
<dbReference type="CDD" id="cd06173">
    <property type="entry name" value="MFS_MefA_like"/>
    <property type="match status" value="1"/>
</dbReference>
<dbReference type="PANTHER" id="PTHR23513">
    <property type="entry name" value="INTEGRAL MEMBRANE EFFLUX PROTEIN-RELATED"/>
    <property type="match status" value="1"/>
</dbReference>
<feature type="transmembrane region" description="Helical" evidence="6">
    <location>
        <begin position="169"/>
        <end position="190"/>
    </location>
</feature>
<keyword evidence="2" id="KW-1003">Cell membrane</keyword>
<dbReference type="AlphaFoldDB" id="Q025Y0"/>
<dbReference type="SUPFAM" id="SSF103473">
    <property type="entry name" value="MFS general substrate transporter"/>
    <property type="match status" value="1"/>
</dbReference>
<dbReference type="HOGENOM" id="CLU_034180_16_0_0"/>
<feature type="transmembrane region" description="Helical" evidence="6">
    <location>
        <begin position="260"/>
        <end position="279"/>
    </location>
</feature>
<dbReference type="PROSITE" id="PS50850">
    <property type="entry name" value="MFS"/>
    <property type="match status" value="1"/>
</dbReference>
<feature type="transmembrane region" description="Helical" evidence="6">
    <location>
        <begin position="224"/>
        <end position="248"/>
    </location>
</feature>
<name>Q025Y0_SOLUE</name>
<sequence length="409" mass="43366">MASPTSTLGFRDVLQTPAVKRLWIAQISSIFGDFLAIFAIFSVVTFQLHGTPTQVSMIMVAFLTPFALISPIAGVFVDKWNLKATMIGSDLVRGLLVLTLVFVRDLYAIYAILFVMSVFSSFFVPAQSVAVRTLAPVGGLLAVNALMSQAVQSAQIITPSISGLMVDWLGANSCFLFDSLSFFVSAGLVYSLTIRRPTAGPAAAPSSLRASFAEGFQFIFTHSAISFVMIAMACGMFAVRCFGALLSVWVRDILHSDAKLYGLLNSLIGVGMITGTQTLRRFAARISPQRLVVYGLAGMGAAVLVTAAFNGLIATGLGMLGLGFFAACNMVTSQTLLQQETPQAMLGRVTSSLMSLLAVSQVLAMLFAGPVAQSAGIRNLYFVSAVMLIGIAGFGLTWLRRPQSTAAAA</sequence>
<dbReference type="KEGG" id="sus:Acid_2199"/>
<dbReference type="OrthoDB" id="9775268at2"/>
<keyword evidence="4 6" id="KW-1133">Transmembrane helix</keyword>
<evidence type="ECO:0000256" key="5">
    <source>
        <dbReference type="ARBA" id="ARBA00023136"/>
    </source>
</evidence>
<keyword evidence="3 6" id="KW-0812">Transmembrane</keyword>
<gene>
    <name evidence="8" type="ordered locus">Acid_2199</name>
</gene>
<evidence type="ECO:0000259" key="7">
    <source>
        <dbReference type="PROSITE" id="PS50850"/>
    </source>
</evidence>
<feature type="transmembrane region" description="Helical" evidence="6">
    <location>
        <begin position="108"/>
        <end position="126"/>
    </location>
</feature>
<protein>
    <submittedName>
        <fullName evidence="8">Major facilitator superfamily MFS_1</fullName>
    </submittedName>
</protein>
<reference evidence="8" key="1">
    <citation type="submission" date="2006-10" db="EMBL/GenBank/DDBJ databases">
        <title>Complete sequence of Solibacter usitatus Ellin6076.</title>
        <authorList>
            <consortium name="US DOE Joint Genome Institute"/>
            <person name="Copeland A."/>
            <person name="Lucas S."/>
            <person name="Lapidus A."/>
            <person name="Barry K."/>
            <person name="Detter J.C."/>
            <person name="Glavina del Rio T."/>
            <person name="Hammon N."/>
            <person name="Israni S."/>
            <person name="Dalin E."/>
            <person name="Tice H."/>
            <person name="Pitluck S."/>
            <person name="Thompson L.S."/>
            <person name="Brettin T."/>
            <person name="Bruce D."/>
            <person name="Han C."/>
            <person name="Tapia R."/>
            <person name="Gilna P."/>
            <person name="Schmutz J."/>
            <person name="Larimer F."/>
            <person name="Land M."/>
            <person name="Hauser L."/>
            <person name="Kyrpides N."/>
            <person name="Mikhailova N."/>
            <person name="Janssen P.H."/>
            <person name="Kuske C.R."/>
            <person name="Richardson P."/>
        </authorList>
    </citation>
    <scope>NUCLEOTIDE SEQUENCE</scope>
    <source>
        <strain evidence="8">Ellin6076</strain>
    </source>
</reference>
<dbReference type="InterPro" id="IPR011701">
    <property type="entry name" value="MFS"/>
</dbReference>
<accession>Q025Y0</accession>
<evidence type="ECO:0000256" key="1">
    <source>
        <dbReference type="ARBA" id="ARBA00004651"/>
    </source>
</evidence>
<dbReference type="PANTHER" id="PTHR23513:SF6">
    <property type="entry name" value="MAJOR FACILITATOR SUPERFAMILY ASSOCIATED DOMAIN-CONTAINING PROTEIN"/>
    <property type="match status" value="1"/>
</dbReference>
<dbReference type="InterPro" id="IPR036259">
    <property type="entry name" value="MFS_trans_sf"/>
</dbReference>
<organism evidence="8">
    <name type="scientific">Solibacter usitatus (strain Ellin6076)</name>
    <dbReference type="NCBI Taxonomy" id="234267"/>
    <lineage>
        <taxon>Bacteria</taxon>
        <taxon>Pseudomonadati</taxon>
        <taxon>Acidobacteriota</taxon>
        <taxon>Terriglobia</taxon>
        <taxon>Bryobacterales</taxon>
        <taxon>Solibacteraceae</taxon>
        <taxon>Candidatus Solibacter</taxon>
    </lineage>
</organism>
<dbReference type="InParanoid" id="Q025Y0"/>
<feature type="transmembrane region" description="Helical" evidence="6">
    <location>
        <begin position="380"/>
        <end position="399"/>
    </location>
</feature>
<dbReference type="eggNOG" id="COG2814">
    <property type="taxonomic scope" value="Bacteria"/>
</dbReference>
<dbReference type="Pfam" id="PF07690">
    <property type="entry name" value="MFS_1"/>
    <property type="match status" value="1"/>
</dbReference>
<evidence type="ECO:0000256" key="4">
    <source>
        <dbReference type="ARBA" id="ARBA00022989"/>
    </source>
</evidence>
<dbReference type="EMBL" id="CP000473">
    <property type="protein sequence ID" value="ABJ83189.1"/>
    <property type="molecule type" value="Genomic_DNA"/>
</dbReference>
<feature type="transmembrane region" description="Helical" evidence="6">
    <location>
        <begin position="349"/>
        <end position="368"/>
    </location>
</feature>
<evidence type="ECO:0000256" key="6">
    <source>
        <dbReference type="SAM" id="Phobius"/>
    </source>
</evidence>
<evidence type="ECO:0000313" key="8">
    <source>
        <dbReference type="EMBL" id="ABJ83189.1"/>
    </source>
</evidence>
<dbReference type="GO" id="GO:0022857">
    <property type="term" value="F:transmembrane transporter activity"/>
    <property type="evidence" value="ECO:0007669"/>
    <property type="project" value="InterPro"/>
</dbReference>
<evidence type="ECO:0000256" key="2">
    <source>
        <dbReference type="ARBA" id="ARBA00022475"/>
    </source>
</evidence>